<comment type="pathway">
    <text evidence="1">Plant hormone metabolism; auxin biosynthesis.</text>
</comment>
<gene>
    <name evidence="10" type="ORF">DW352_17895</name>
</gene>
<evidence type="ECO:0000256" key="8">
    <source>
        <dbReference type="SAM" id="SignalP"/>
    </source>
</evidence>
<comment type="catalytic activity">
    <reaction evidence="6">
        <text>L-tryptophan + O2 = indole-3-acetamide + CO2 + H2O</text>
        <dbReference type="Rhea" id="RHEA:16165"/>
        <dbReference type="ChEBI" id="CHEBI:15377"/>
        <dbReference type="ChEBI" id="CHEBI:15379"/>
        <dbReference type="ChEBI" id="CHEBI:16031"/>
        <dbReference type="ChEBI" id="CHEBI:16526"/>
        <dbReference type="ChEBI" id="CHEBI:57912"/>
        <dbReference type="EC" id="1.13.12.3"/>
    </reaction>
</comment>
<dbReference type="EMBL" id="CP031417">
    <property type="protein sequence ID" value="AXK82234.1"/>
    <property type="molecule type" value="Genomic_DNA"/>
</dbReference>
<sequence length="466" mass="48782">MSRLSRRTFLAASAALVAAPAVHVEAATVDVDVAIIGAGAAGIAAARRIAAAKRSYRLIEASARVGGRCAVDTKTFGVPFDLGAHWIHNPDSNPLVAAAPKNGLDIYAAPRAQGLRVGPRRARDSELESFLAAQVRAQRAIVDAGKAKADMPAQRALPKDLGPWQPAIEFMFGPYALGKDLSGVSAFDLARAVDRDGDAFCRQGYGGLLARLAGDVTVQLSNPVSMVSWVAGQGVTVETAKGDLYARTVILTVSTNVLASDAIEFIPPLPKRQLDAAGKLSLGSLNHIALEMPGNPLGLQRDDIVFEQASGARTAALLANIGGTDLHVVEVGGAFGRELAAKGEAAMVDFATEWVSNAFGAEAKRAIKRSHATRWDADPLALGAISSAAPGASDARKILAEPLGGRVFFAGEALHETQWGTVNGAWDSGTRAADAVLRRLGGAKEDGEQKPARRKSKSSRPRRNSQ</sequence>
<dbReference type="PROSITE" id="PS51318">
    <property type="entry name" value="TAT"/>
    <property type="match status" value="1"/>
</dbReference>
<keyword evidence="8" id="KW-0732">Signal</keyword>
<evidence type="ECO:0000313" key="10">
    <source>
        <dbReference type="EMBL" id="AXK82234.1"/>
    </source>
</evidence>
<organism evidence="10 11">
    <name type="scientific">Pseudolabrys taiwanensis</name>
    <dbReference type="NCBI Taxonomy" id="331696"/>
    <lineage>
        <taxon>Bacteria</taxon>
        <taxon>Pseudomonadati</taxon>
        <taxon>Pseudomonadota</taxon>
        <taxon>Alphaproteobacteria</taxon>
        <taxon>Hyphomicrobiales</taxon>
        <taxon>Xanthobacteraceae</taxon>
        <taxon>Pseudolabrys</taxon>
    </lineage>
</organism>
<protein>
    <recommendedName>
        <fullName evidence="4">Tryptophan 2-monooxygenase</fullName>
        <ecNumber evidence="3">1.13.12.3</ecNumber>
    </recommendedName>
</protein>
<feature type="compositionally biased region" description="Basic and acidic residues" evidence="7">
    <location>
        <begin position="442"/>
        <end position="451"/>
    </location>
</feature>
<dbReference type="InterPro" id="IPR036188">
    <property type="entry name" value="FAD/NAD-bd_sf"/>
</dbReference>
<dbReference type="KEGG" id="ptaw:DW352_17895"/>
<dbReference type="InterPro" id="IPR002937">
    <property type="entry name" value="Amino_oxidase"/>
</dbReference>
<evidence type="ECO:0000259" key="9">
    <source>
        <dbReference type="Pfam" id="PF01593"/>
    </source>
</evidence>
<dbReference type="RefSeq" id="WP_115692613.1">
    <property type="nucleotide sequence ID" value="NZ_CP031417.1"/>
</dbReference>
<evidence type="ECO:0000256" key="3">
    <source>
        <dbReference type="ARBA" id="ARBA00012535"/>
    </source>
</evidence>
<dbReference type="GO" id="GO:0009851">
    <property type="term" value="P:auxin biosynthetic process"/>
    <property type="evidence" value="ECO:0007669"/>
    <property type="project" value="UniProtKB-KW"/>
</dbReference>
<name>A0A345ZZ87_9HYPH</name>
<evidence type="ECO:0000256" key="7">
    <source>
        <dbReference type="SAM" id="MobiDB-lite"/>
    </source>
</evidence>
<dbReference type="Gene3D" id="3.50.50.60">
    <property type="entry name" value="FAD/NAD(P)-binding domain"/>
    <property type="match status" value="1"/>
</dbReference>
<evidence type="ECO:0000256" key="1">
    <source>
        <dbReference type="ARBA" id="ARBA00004814"/>
    </source>
</evidence>
<proteinExistence type="inferred from homology"/>
<dbReference type="PRINTS" id="PR00420">
    <property type="entry name" value="RNGMNOXGNASE"/>
</dbReference>
<evidence type="ECO:0000256" key="5">
    <source>
        <dbReference type="ARBA" id="ARBA00023070"/>
    </source>
</evidence>
<dbReference type="Proteomes" id="UP000254889">
    <property type="component" value="Chromosome"/>
</dbReference>
<evidence type="ECO:0000256" key="2">
    <source>
        <dbReference type="ARBA" id="ARBA00005833"/>
    </source>
</evidence>
<dbReference type="InterPro" id="IPR050281">
    <property type="entry name" value="Flavin_monoamine_oxidase"/>
</dbReference>
<comment type="similarity">
    <text evidence="2">Belongs to the tryptophan 2-monooxygenase family.</text>
</comment>
<dbReference type="PANTHER" id="PTHR10742">
    <property type="entry name" value="FLAVIN MONOAMINE OXIDASE"/>
    <property type="match status" value="1"/>
</dbReference>
<dbReference type="SUPFAM" id="SSF54373">
    <property type="entry name" value="FAD-linked reductases, C-terminal domain"/>
    <property type="match status" value="1"/>
</dbReference>
<keyword evidence="5" id="KW-0073">Auxin biosynthesis</keyword>
<feature type="chain" id="PRO_5017006439" description="Tryptophan 2-monooxygenase" evidence="8">
    <location>
        <begin position="27"/>
        <end position="466"/>
    </location>
</feature>
<keyword evidence="11" id="KW-1185">Reference proteome</keyword>
<evidence type="ECO:0000256" key="6">
    <source>
        <dbReference type="ARBA" id="ARBA00047321"/>
    </source>
</evidence>
<feature type="region of interest" description="Disordered" evidence="7">
    <location>
        <begin position="440"/>
        <end position="466"/>
    </location>
</feature>
<dbReference type="OrthoDB" id="9790035at2"/>
<dbReference type="PANTHER" id="PTHR10742:SF410">
    <property type="entry name" value="LYSINE-SPECIFIC HISTONE DEMETHYLASE 2"/>
    <property type="match status" value="1"/>
</dbReference>
<accession>A0A345ZZ87</accession>
<dbReference type="InterPro" id="IPR006311">
    <property type="entry name" value="TAT_signal"/>
</dbReference>
<evidence type="ECO:0000256" key="4">
    <source>
        <dbReference type="ARBA" id="ARBA00017871"/>
    </source>
</evidence>
<evidence type="ECO:0000313" key="11">
    <source>
        <dbReference type="Proteomes" id="UP000254889"/>
    </source>
</evidence>
<feature type="signal peptide" evidence="8">
    <location>
        <begin position="1"/>
        <end position="26"/>
    </location>
</feature>
<dbReference type="GO" id="GO:0050361">
    <property type="term" value="F:tryptophan 2-monooxygenase activity"/>
    <property type="evidence" value="ECO:0007669"/>
    <property type="project" value="UniProtKB-EC"/>
</dbReference>
<dbReference type="SUPFAM" id="SSF51905">
    <property type="entry name" value="FAD/NAD(P)-binding domain"/>
    <property type="match status" value="1"/>
</dbReference>
<dbReference type="AlphaFoldDB" id="A0A345ZZ87"/>
<feature type="compositionally biased region" description="Basic residues" evidence="7">
    <location>
        <begin position="452"/>
        <end position="466"/>
    </location>
</feature>
<reference evidence="10 11" key="1">
    <citation type="submission" date="2018-07" db="EMBL/GenBank/DDBJ databases">
        <authorList>
            <person name="Quirk P.G."/>
            <person name="Krulwich T.A."/>
        </authorList>
    </citation>
    <scope>NUCLEOTIDE SEQUENCE [LARGE SCALE GENOMIC DNA]</scope>
    <source>
        <strain evidence="10 11">CC-BB4</strain>
    </source>
</reference>
<feature type="domain" description="Amine oxidase" evidence="9">
    <location>
        <begin position="41"/>
        <end position="437"/>
    </location>
</feature>
<dbReference type="Pfam" id="PF01593">
    <property type="entry name" value="Amino_oxidase"/>
    <property type="match status" value="1"/>
</dbReference>
<dbReference type="EC" id="1.13.12.3" evidence="3"/>